<proteinExistence type="predicted"/>
<feature type="domain" description="Autotransporter" evidence="2">
    <location>
        <begin position="630"/>
        <end position="896"/>
    </location>
</feature>
<dbReference type="OrthoDB" id="6056869at2"/>
<dbReference type="SMART" id="SM00869">
    <property type="entry name" value="Autotransporter"/>
    <property type="match status" value="1"/>
</dbReference>
<dbReference type="PRINTS" id="PR01484">
    <property type="entry name" value="PRTACTNFAMLY"/>
</dbReference>
<dbReference type="InterPro" id="IPR011050">
    <property type="entry name" value="Pectin_lyase_fold/virulence"/>
</dbReference>
<protein>
    <submittedName>
        <fullName evidence="3">Autotransporter outer membrane beta-barrel domain-containing protein</fullName>
    </submittedName>
</protein>
<organism evidence="3 4">
    <name type="scientific">Chimaeribacter coloradensis</name>
    <dbReference type="NCBI Taxonomy" id="2060068"/>
    <lineage>
        <taxon>Bacteria</taxon>
        <taxon>Pseudomonadati</taxon>
        <taxon>Pseudomonadota</taxon>
        <taxon>Gammaproteobacteria</taxon>
        <taxon>Enterobacterales</taxon>
        <taxon>Yersiniaceae</taxon>
        <taxon>Chimaeribacter</taxon>
    </lineage>
</organism>
<dbReference type="PANTHER" id="PTHR35037">
    <property type="entry name" value="C-TERMINAL REGION OF AIDA-LIKE PROTEIN"/>
    <property type="match status" value="1"/>
</dbReference>
<dbReference type="GO" id="GO:0019867">
    <property type="term" value="C:outer membrane"/>
    <property type="evidence" value="ECO:0007669"/>
    <property type="project" value="InterPro"/>
</dbReference>
<reference evidence="3 4" key="1">
    <citation type="submission" date="2017-12" db="EMBL/GenBank/DDBJ databases">
        <title>Characterization of six clinical isolates of Enterochimera gen. nov., a novel genus of the Yersiniaciae family and the three species Enterochimera arupensis sp. nov., Enterochimera coloradensis sp. nov, and Enterochimera californica sp. nov.</title>
        <authorList>
            <person name="Rossi A."/>
            <person name="Fisher M."/>
        </authorList>
    </citation>
    <scope>NUCLEOTIDE SEQUENCE [LARGE SCALE GENOMIC DNA]</scope>
    <source>
        <strain evidence="4">2016-Iso4</strain>
    </source>
</reference>
<dbReference type="InterPro" id="IPR005546">
    <property type="entry name" value="Autotransporte_beta"/>
</dbReference>
<dbReference type="SUPFAM" id="SSF51126">
    <property type="entry name" value="Pectin lyase-like"/>
    <property type="match status" value="1"/>
</dbReference>
<dbReference type="NCBIfam" id="TIGR01414">
    <property type="entry name" value="autotrans_barl"/>
    <property type="match status" value="1"/>
</dbReference>
<keyword evidence="4" id="KW-1185">Reference proteome</keyword>
<dbReference type="InterPro" id="IPR003991">
    <property type="entry name" value="Pertactin_virulence_factor"/>
</dbReference>
<evidence type="ECO:0000313" key="3">
    <source>
        <dbReference type="EMBL" id="PLR31030.1"/>
    </source>
</evidence>
<feature type="chain" id="PRO_5014814373" evidence="1">
    <location>
        <begin position="29"/>
        <end position="896"/>
    </location>
</feature>
<dbReference type="RefSeq" id="WP_101826472.1">
    <property type="nucleotide sequence ID" value="NZ_PJZH01000026.1"/>
</dbReference>
<dbReference type="InterPro" id="IPR006315">
    <property type="entry name" value="OM_autotransptr_brl_dom"/>
</dbReference>
<accession>A0A2N5DVG7</accession>
<dbReference type="InterPro" id="IPR036709">
    <property type="entry name" value="Autotransporte_beta_dom_sf"/>
</dbReference>
<dbReference type="PROSITE" id="PS51208">
    <property type="entry name" value="AUTOTRANSPORTER"/>
    <property type="match status" value="1"/>
</dbReference>
<dbReference type="InterPro" id="IPR012332">
    <property type="entry name" value="Autotransporter_pectin_lyase_C"/>
</dbReference>
<dbReference type="InterPro" id="IPR051551">
    <property type="entry name" value="Autotransporter_adhesion"/>
</dbReference>
<comment type="caution">
    <text evidence="3">The sequence shown here is derived from an EMBL/GenBank/DDBJ whole genome shotgun (WGS) entry which is preliminary data.</text>
</comment>
<evidence type="ECO:0000259" key="2">
    <source>
        <dbReference type="PROSITE" id="PS51208"/>
    </source>
</evidence>
<sequence length="896" mass="96104">MPVRHKKFSLSKITLACTLALTSSAALAQDISGTTFNTFTHGVDIGGHVHYQGYTDWDNSAAGYAGSDIYPAINNAVVNGVISTYYLDNGSTTNNTLTLSNTTVNGMITSACMTGDCSTTEPRVNYLDPLNLIVDNTTINDTYEHYIYDVTGVDNVRDFDQVDTYALGTAITLDQESNITLQNNSHVAGIALSQGYEWVDANGNSGETFDNNVQINDSVLTSGAYSELDNHGFYGQSDKPSDYNTANSTAADDVALSVTASADADNAMKTNVVLNNSTMVGDVSFVSHFDDGYYIDGHDSNGDGVLDTDGWDNTDELHLTLDNGSKWVGAAFSSVEVDTALYDHNTNSRWPDSVYNSAYGHLTGDAVYQSGLFDIALNNGSEWDAAKASNLDNLSVNNRSQVTVQEASVLADTITLTNGSLLNIAAHGEVATDDLRLDSGSRASLVEESAYLYANTLTVDNGAELDLGRGQVETQNLVLTNNGAFDVGSREFVLNADLNNGRDKTAADYVYDAGVIGINSDGHLSVNGTANGNYQVRIDNATGAGSVADYKDKELIRTYGGNATFTDANEADLGAYRYQAEQRGDVVVLDQKGLTSTANAALSLPSSNANTWHIEQDTLANRMDNVRHTANQDKGGVWVNYFGGNLDAGNDVVNYDQDVNGVMVGLDKVIEGGGEREWLVGMSASFAKSSLSMSNADADSDSQSARLYSSLMFNNGVFIDSSLSYSHFSNDLDSTMSNGQRASGDNTTDAWGFGLKLGYDWAFQPKAYLTPYASISGVFVGDDDYTLNNGMNIRDQAYDSMRYELGADIGYTFEYAGGQAFTPYASLAYVYEDGSNDANINGDRIDNGLDGSAVRVGLGGQFEMSKNFSIYADANYLGGSDVDQPWAANLGVKYRW</sequence>
<dbReference type="Proteomes" id="UP000234503">
    <property type="component" value="Unassembled WGS sequence"/>
</dbReference>
<dbReference type="PANTHER" id="PTHR35037:SF2">
    <property type="match status" value="1"/>
</dbReference>
<dbReference type="EMBL" id="PJZH01000026">
    <property type="protein sequence ID" value="PLR31030.1"/>
    <property type="molecule type" value="Genomic_DNA"/>
</dbReference>
<feature type="signal peptide" evidence="1">
    <location>
        <begin position="1"/>
        <end position="28"/>
    </location>
</feature>
<dbReference type="AlphaFoldDB" id="A0A2N5DVG7"/>
<evidence type="ECO:0000256" key="1">
    <source>
        <dbReference type="SAM" id="SignalP"/>
    </source>
</evidence>
<dbReference type="Gene3D" id="2.160.20.20">
    <property type="match status" value="1"/>
</dbReference>
<dbReference type="SUPFAM" id="SSF103515">
    <property type="entry name" value="Autotransporter"/>
    <property type="match status" value="1"/>
</dbReference>
<dbReference type="Pfam" id="PF03797">
    <property type="entry name" value="Autotransporter"/>
    <property type="match status" value="1"/>
</dbReference>
<dbReference type="Gene3D" id="2.40.128.130">
    <property type="entry name" value="Autotransporter beta-domain"/>
    <property type="match status" value="1"/>
</dbReference>
<name>A0A2N5DVG7_9GAMM</name>
<keyword evidence="1" id="KW-0732">Signal</keyword>
<gene>
    <name evidence="3" type="ORF">CYR32_17675</name>
</gene>
<evidence type="ECO:0000313" key="4">
    <source>
        <dbReference type="Proteomes" id="UP000234503"/>
    </source>
</evidence>